<dbReference type="GO" id="GO:0005886">
    <property type="term" value="C:plasma membrane"/>
    <property type="evidence" value="ECO:0007669"/>
    <property type="project" value="TreeGrafter"/>
</dbReference>
<feature type="region of interest" description="Disordered" evidence="3">
    <location>
        <begin position="236"/>
        <end position="276"/>
    </location>
</feature>
<dbReference type="OrthoDB" id="3210041at2"/>
<evidence type="ECO:0000256" key="2">
    <source>
        <dbReference type="ARBA" id="ARBA00023315"/>
    </source>
</evidence>
<dbReference type="GO" id="GO:0006654">
    <property type="term" value="P:phosphatidic acid biosynthetic process"/>
    <property type="evidence" value="ECO:0007669"/>
    <property type="project" value="TreeGrafter"/>
</dbReference>
<evidence type="ECO:0000313" key="6">
    <source>
        <dbReference type="Proteomes" id="UP000029914"/>
    </source>
</evidence>
<dbReference type="Proteomes" id="UP000029914">
    <property type="component" value="Chromosome"/>
</dbReference>
<dbReference type="CDD" id="cd07989">
    <property type="entry name" value="LPLAT_AGPAT-like"/>
    <property type="match status" value="1"/>
</dbReference>
<dbReference type="AlphaFoldDB" id="A0A097IIQ6"/>
<reference evidence="5 6" key="1">
    <citation type="submission" date="2013-09" db="EMBL/GenBank/DDBJ databases">
        <title>Complete genome sequence of Corynebacterium doosanense CAU 212(T) (=DSM 45436(T)), isolated from activated sludge.</title>
        <authorList>
            <person name="Schaffert L."/>
            <person name="Albersmeier A."/>
            <person name="Kalinowski J."/>
            <person name="Ruckert C."/>
        </authorList>
    </citation>
    <scope>NUCLEOTIDE SEQUENCE [LARGE SCALE GENOMIC DNA]</scope>
    <source>
        <strain evidence="5 6">CAU 212</strain>
    </source>
</reference>
<dbReference type="STRING" id="558173.CDOO_12670"/>
<accession>A0A097IIQ6</accession>
<organism evidence="5 6">
    <name type="scientific">Corynebacterium doosanense CAU 212 = DSM 45436</name>
    <dbReference type="NCBI Taxonomy" id="558173"/>
    <lineage>
        <taxon>Bacteria</taxon>
        <taxon>Bacillati</taxon>
        <taxon>Actinomycetota</taxon>
        <taxon>Actinomycetes</taxon>
        <taxon>Mycobacteriales</taxon>
        <taxon>Corynebacteriaceae</taxon>
        <taxon>Corynebacterium</taxon>
    </lineage>
</organism>
<evidence type="ECO:0000256" key="3">
    <source>
        <dbReference type="SAM" id="MobiDB-lite"/>
    </source>
</evidence>
<dbReference type="InterPro" id="IPR002123">
    <property type="entry name" value="Plipid/glycerol_acylTrfase"/>
</dbReference>
<feature type="domain" description="Phospholipid/glycerol acyltransferase" evidence="4">
    <location>
        <begin position="64"/>
        <end position="179"/>
    </location>
</feature>
<sequence>MTKYIKAGQFRVPEGYGAIVGHASESREFPYGGLFIRLAKLWMRASGTTVTVVGSENIPADGGALLASNHTNYFDMVWVGIPAHLRGRRLVRFMAKKEIFEHRVAGVLMRSMKHLSVDRAAGTASVSEAVARLKAGDLVAVFPEATVSLSYEIKELKSGAVRIAAEAGVPLIPVATWGGQRILPKGGKAQLGRKKIPVRVHVGTPIDPAGDPVERTAALKVALQELLEEARGEYEREYGPFPGGESWRPASLGGGAPTLEEAKEIEKKTKEERARR</sequence>
<dbReference type="SUPFAM" id="SSF69593">
    <property type="entry name" value="Glycerol-3-phosphate (1)-acyltransferase"/>
    <property type="match status" value="1"/>
</dbReference>
<dbReference type="GO" id="GO:0003841">
    <property type="term" value="F:1-acylglycerol-3-phosphate O-acyltransferase activity"/>
    <property type="evidence" value="ECO:0007669"/>
    <property type="project" value="TreeGrafter"/>
</dbReference>
<feature type="compositionally biased region" description="Basic and acidic residues" evidence="3">
    <location>
        <begin position="260"/>
        <end position="276"/>
    </location>
</feature>
<protein>
    <submittedName>
        <fullName evidence="5">Acyl-phosphate glycerol 3-phosphate acyltransferase</fullName>
    </submittedName>
</protein>
<evidence type="ECO:0000313" key="5">
    <source>
        <dbReference type="EMBL" id="AIT62017.1"/>
    </source>
</evidence>
<dbReference type="PANTHER" id="PTHR10434:SF55">
    <property type="entry name" value="POSSIBLE ACYLTRANSFERASE"/>
    <property type="match status" value="1"/>
</dbReference>
<dbReference type="SMART" id="SM00563">
    <property type="entry name" value="PlsC"/>
    <property type="match status" value="1"/>
</dbReference>
<keyword evidence="1 5" id="KW-0808">Transferase</keyword>
<keyword evidence="2 5" id="KW-0012">Acyltransferase</keyword>
<dbReference type="HOGENOM" id="CLU_027938_4_4_11"/>
<evidence type="ECO:0000259" key="4">
    <source>
        <dbReference type="SMART" id="SM00563"/>
    </source>
</evidence>
<dbReference type="Pfam" id="PF01553">
    <property type="entry name" value="Acyltransferase"/>
    <property type="match status" value="1"/>
</dbReference>
<proteinExistence type="predicted"/>
<dbReference type="RefSeq" id="WP_018022033.1">
    <property type="nucleotide sequence ID" value="NZ_AQUX01000005.1"/>
</dbReference>
<dbReference type="eggNOG" id="COG0204">
    <property type="taxonomic scope" value="Bacteria"/>
</dbReference>
<dbReference type="EMBL" id="CP006764">
    <property type="protein sequence ID" value="AIT62017.1"/>
    <property type="molecule type" value="Genomic_DNA"/>
</dbReference>
<name>A0A097IIQ6_9CORY</name>
<dbReference type="KEGG" id="cdo:CDOO_12670"/>
<dbReference type="PANTHER" id="PTHR10434">
    <property type="entry name" value="1-ACYL-SN-GLYCEROL-3-PHOSPHATE ACYLTRANSFERASE"/>
    <property type="match status" value="1"/>
</dbReference>
<gene>
    <name evidence="5" type="ORF">CDOO_12670</name>
</gene>
<keyword evidence="6" id="KW-1185">Reference proteome</keyword>
<evidence type="ECO:0000256" key="1">
    <source>
        <dbReference type="ARBA" id="ARBA00022679"/>
    </source>
</evidence>